<feature type="transmembrane region" description="Helical" evidence="5">
    <location>
        <begin position="126"/>
        <end position="144"/>
    </location>
</feature>
<evidence type="ECO:0000256" key="3">
    <source>
        <dbReference type="ARBA" id="ARBA00022989"/>
    </source>
</evidence>
<keyword evidence="3 5" id="KW-1133">Transmembrane helix</keyword>
<dbReference type="GO" id="GO:0004252">
    <property type="term" value="F:serine-type endopeptidase activity"/>
    <property type="evidence" value="ECO:0007669"/>
    <property type="project" value="InterPro"/>
</dbReference>
<evidence type="ECO:0000313" key="8">
    <source>
        <dbReference type="Proteomes" id="UP000294927"/>
    </source>
</evidence>
<gene>
    <name evidence="7" type="ORF">CLV71_111270</name>
</gene>
<dbReference type="GO" id="GO:0016020">
    <property type="term" value="C:membrane"/>
    <property type="evidence" value="ECO:0007669"/>
    <property type="project" value="UniProtKB-SubCell"/>
</dbReference>
<evidence type="ECO:0000256" key="1">
    <source>
        <dbReference type="ARBA" id="ARBA00004141"/>
    </source>
</evidence>
<protein>
    <submittedName>
        <fullName evidence="7">Membrane associated rhomboid family serine protease</fullName>
    </submittedName>
</protein>
<dbReference type="GO" id="GO:0006508">
    <property type="term" value="P:proteolysis"/>
    <property type="evidence" value="ECO:0007669"/>
    <property type="project" value="UniProtKB-KW"/>
</dbReference>
<keyword evidence="4 5" id="KW-0472">Membrane</keyword>
<evidence type="ECO:0000259" key="6">
    <source>
        <dbReference type="Pfam" id="PF01694"/>
    </source>
</evidence>
<feature type="transmembrane region" description="Helical" evidence="5">
    <location>
        <begin position="103"/>
        <end position="120"/>
    </location>
</feature>
<feature type="transmembrane region" description="Helical" evidence="5">
    <location>
        <begin position="156"/>
        <end position="176"/>
    </location>
</feature>
<keyword evidence="7" id="KW-0378">Hydrolase</keyword>
<dbReference type="InterPro" id="IPR050925">
    <property type="entry name" value="Rhomboid_protease_S54"/>
</dbReference>
<feature type="transmembrane region" description="Helical" evidence="5">
    <location>
        <begin position="20"/>
        <end position="40"/>
    </location>
</feature>
<dbReference type="Pfam" id="PF01694">
    <property type="entry name" value="Rhomboid"/>
    <property type="match status" value="1"/>
</dbReference>
<dbReference type="RefSeq" id="WP_208297793.1">
    <property type="nucleotide sequence ID" value="NZ_SOCP01000011.1"/>
</dbReference>
<dbReference type="AlphaFoldDB" id="A0A4V3FS66"/>
<dbReference type="EMBL" id="SOCP01000011">
    <property type="protein sequence ID" value="TDV46311.1"/>
    <property type="molecule type" value="Genomic_DNA"/>
</dbReference>
<dbReference type="PANTHER" id="PTHR43731:SF9">
    <property type="entry name" value="SLR1461 PROTEIN"/>
    <property type="match status" value="1"/>
</dbReference>
<organism evidence="7 8">
    <name type="scientific">Actinophytocola oryzae</name>
    <dbReference type="NCBI Taxonomy" id="502181"/>
    <lineage>
        <taxon>Bacteria</taxon>
        <taxon>Bacillati</taxon>
        <taxon>Actinomycetota</taxon>
        <taxon>Actinomycetes</taxon>
        <taxon>Pseudonocardiales</taxon>
        <taxon>Pseudonocardiaceae</taxon>
    </lineage>
</organism>
<dbReference type="Gene3D" id="1.20.1540.10">
    <property type="entry name" value="Rhomboid-like"/>
    <property type="match status" value="1"/>
</dbReference>
<comment type="subcellular location">
    <subcellularLocation>
        <location evidence="1">Membrane</location>
        <topology evidence="1">Multi-pass membrane protein</topology>
    </subcellularLocation>
</comment>
<dbReference type="InterPro" id="IPR035952">
    <property type="entry name" value="Rhomboid-like_sf"/>
</dbReference>
<name>A0A4V3FS66_9PSEU</name>
<evidence type="ECO:0000256" key="4">
    <source>
        <dbReference type="ARBA" id="ARBA00023136"/>
    </source>
</evidence>
<reference evidence="7 8" key="1">
    <citation type="submission" date="2019-03" db="EMBL/GenBank/DDBJ databases">
        <title>Genomic Encyclopedia of Archaeal and Bacterial Type Strains, Phase II (KMG-II): from individual species to whole genera.</title>
        <authorList>
            <person name="Goeker M."/>
        </authorList>
    </citation>
    <scope>NUCLEOTIDE SEQUENCE [LARGE SCALE GENOMIC DNA]</scope>
    <source>
        <strain evidence="7 8">DSM 45499</strain>
    </source>
</reference>
<comment type="caution">
    <text evidence="7">The sequence shown here is derived from an EMBL/GenBank/DDBJ whole genome shotgun (WGS) entry which is preliminary data.</text>
</comment>
<evidence type="ECO:0000256" key="2">
    <source>
        <dbReference type="ARBA" id="ARBA00022692"/>
    </source>
</evidence>
<evidence type="ECO:0000256" key="5">
    <source>
        <dbReference type="SAM" id="Phobius"/>
    </source>
</evidence>
<feature type="domain" description="Peptidase S54 rhomboid" evidence="6">
    <location>
        <begin position="64"/>
        <end position="200"/>
    </location>
</feature>
<dbReference type="SUPFAM" id="SSF144091">
    <property type="entry name" value="Rhomboid-like"/>
    <property type="match status" value="1"/>
</dbReference>
<dbReference type="Proteomes" id="UP000294927">
    <property type="component" value="Unassembled WGS sequence"/>
</dbReference>
<sequence length="222" mass="22711">MSTLPSPRPTPAQDDDGSLASPLGRAAALNVGFLAILWIVELVNAATGRELTQAGGIVARDAGSLVNIVTAPFVHGNTEHLMGNALPLFSLGLIAAIPSPRRFLLMTVVVIVVGGLGIWLTSPVGTVTIGASGVVFGYFSYLLLRGLVDRRPADVLVSVGIAIAYGSYMWSAVGIGATGVSWQGHVSGLIGGVVAAIVVRTPRKKTGLVASGDSLPRLPPAV</sequence>
<keyword evidence="7" id="KW-0645">Protease</keyword>
<evidence type="ECO:0000313" key="7">
    <source>
        <dbReference type="EMBL" id="TDV46311.1"/>
    </source>
</evidence>
<feature type="transmembrane region" description="Helical" evidence="5">
    <location>
        <begin position="182"/>
        <end position="199"/>
    </location>
</feature>
<proteinExistence type="predicted"/>
<dbReference type="InterPro" id="IPR022764">
    <property type="entry name" value="Peptidase_S54_rhomboid_dom"/>
</dbReference>
<keyword evidence="2 5" id="KW-0812">Transmembrane</keyword>
<dbReference type="PANTHER" id="PTHR43731">
    <property type="entry name" value="RHOMBOID PROTEASE"/>
    <property type="match status" value="1"/>
</dbReference>
<keyword evidence="8" id="KW-1185">Reference proteome</keyword>
<accession>A0A4V3FS66</accession>